<gene>
    <name evidence="1" type="ORF">GMARGA_LOCUS1575</name>
</gene>
<reference evidence="1 2" key="1">
    <citation type="submission" date="2021-06" db="EMBL/GenBank/DDBJ databases">
        <authorList>
            <person name="Kallberg Y."/>
            <person name="Tangrot J."/>
            <person name="Rosling A."/>
        </authorList>
    </citation>
    <scope>NUCLEOTIDE SEQUENCE [LARGE SCALE GENOMIC DNA]</scope>
    <source>
        <strain evidence="1 2">120-4 pot B 10/14</strain>
    </source>
</reference>
<evidence type="ECO:0000313" key="1">
    <source>
        <dbReference type="EMBL" id="CAG8487951.1"/>
    </source>
</evidence>
<dbReference type="Proteomes" id="UP000789901">
    <property type="component" value="Unassembled WGS sequence"/>
</dbReference>
<comment type="caution">
    <text evidence="1">The sequence shown here is derived from an EMBL/GenBank/DDBJ whole genome shotgun (WGS) entry which is preliminary data.</text>
</comment>
<keyword evidence="2" id="KW-1185">Reference proteome</keyword>
<evidence type="ECO:0000313" key="2">
    <source>
        <dbReference type="Proteomes" id="UP000789901"/>
    </source>
</evidence>
<sequence length="60" mass="6874">MSFGQFGEKRIDIVIALKDVLAPHKAVFSHRMRLTRVNLSCVNSLIHNSSYGFSFEDKFD</sequence>
<name>A0ABM8VZR0_GIGMA</name>
<organism evidence="1 2">
    <name type="scientific">Gigaspora margarita</name>
    <dbReference type="NCBI Taxonomy" id="4874"/>
    <lineage>
        <taxon>Eukaryota</taxon>
        <taxon>Fungi</taxon>
        <taxon>Fungi incertae sedis</taxon>
        <taxon>Mucoromycota</taxon>
        <taxon>Glomeromycotina</taxon>
        <taxon>Glomeromycetes</taxon>
        <taxon>Diversisporales</taxon>
        <taxon>Gigasporaceae</taxon>
        <taxon>Gigaspora</taxon>
    </lineage>
</organism>
<accession>A0ABM8VZR0</accession>
<proteinExistence type="predicted"/>
<protein>
    <submittedName>
        <fullName evidence="1">6838_t:CDS:1</fullName>
    </submittedName>
</protein>
<dbReference type="EMBL" id="CAJVQB010000423">
    <property type="protein sequence ID" value="CAG8487951.1"/>
    <property type="molecule type" value="Genomic_DNA"/>
</dbReference>